<feature type="region of interest" description="Disordered" evidence="1">
    <location>
        <begin position="39"/>
        <end position="64"/>
    </location>
</feature>
<protein>
    <submittedName>
        <fullName evidence="2">DUF6048 family protein</fullName>
    </submittedName>
</protein>
<dbReference type="EMBL" id="JBIPKE010000016">
    <property type="protein sequence ID" value="MFH6983922.1"/>
    <property type="molecule type" value="Genomic_DNA"/>
</dbReference>
<gene>
    <name evidence="2" type="ORF">ACHKAR_10740</name>
</gene>
<dbReference type="Pfam" id="PF19515">
    <property type="entry name" value="DUF6048"/>
    <property type="match status" value="1"/>
</dbReference>
<name>A0ABW7N8V5_9BACT</name>
<dbReference type="InterPro" id="IPR046111">
    <property type="entry name" value="DUF6048"/>
</dbReference>
<accession>A0ABW7N8V5</accession>
<evidence type="ECO:0000256" key="1">
    <source>
        <dbReference type="SAM" id="MobiDB-lite"/>
    </source>
</evidence>
<dbReference type="Proteomes" id="UP001610063">
    <property type="component" value="Unassembled WGS sequence"/>
</dbReference>
<keyword evidence="3" id="KW-1185">Reference proteome</keyword>
<feature type="compositionally biased region" description="Polar residues" evidence="1">
    <location>
        <begin position="45"/>
        <end position="58"/>
    </location>
</feature>
<sequence length="262" mass="29422">MVERHRRNGRWRLAPTLKLVAVILGCTLFSVTSLFAQGPAGGQRPQPSGKTQKTNNQLPKEPRDLRPSMLKLSVDAVPVGISLFGANRSGSGYQALIDFDQFFFAAEYGTQKTSRGERYRYKNEGSYLSFGPEVNFLKNDAKGNSLTFGLRYGQAQFSDQLSYFKTGGFFGDLQVEDANPDLKARWMELTVGLNANVWSNLYLGYTIRYKVLRQVDNIGTMAPYDVPGFGLYEDNTGVQFNFYVGWAIPLREKYPDEAALED</sequence>
<organism evidence="2 3">
    <name type="scientific">Marinoscillum luteum</name>
    <dbReference type="NCBI Taxonomy" id="861051"/>
    <lineage>
        <taxon>Bacteria</taxon>
        <taxon>Pseudomonadati</taxon>
        <taxon>Bacteroidota</taxon>
        <taxon>Cytophagia</taxon>
        <taxon>Cytophagales</taxon>
        <taxon>Reichenbachiellaceae</taxon>
        <taxon>Marinoscillum</taxon>
    </lineage>
</organism>
<evidence type="ECO:0000313" key="3">
    <source>
        <dbReference type="Proteomes" id="UP001610063"/>
    </source>
</evidence>
<evidence type="ECO:0000313" key="2">
    <source>
        <dbReference type="EMBL" id="MFH6983922.1"/>
    </source>
</evidence>
<dbReference type="RefSeq" id="WP_395417432.1">
    <property type="nucleotide sequence ID" value="NZ_JBIPKE010000016.1"/>
</dbReference>
<comment type="caution">
    <text evidence="2">The sequence shown here is derived from an EMBL/GenBank/DDBJ whole genome shotgun (WGS) entry which is preliminary data.</text>
</comment>
<proteinExistence type="predicted"/>
<reference evidence="2 3" key="1">
    <citation type="journal article" date="2013" name="Int. J. Syst. Evol. Microbiol.">
        <title>Marinoscillum luteum sp. nov., isolated from marine sediment.</title>
        <authorList>
            <person name="Cha I.T."/>
            <person name="Park S.J."/>
            <person name="Kim S.J."/>
            <person name="Kim J.G."/>
            <person name="Jung M.Y."/>
            <person name="Shin K.S."/>
            <person name="Kwon K.K."/>
            <person name="Yang S.H."/>
            <person name="Seo Y.S."/>
            <person name="Rhee S.K."/>
        </authorList>
    </citation>
    <scope>NUCLEOTIDE SEQUENCE [LARGE SCALE GENOMIC DNA]</scope>
    <source>
        <strain evidence="2 3">KCTC 23939</strain>
    </source>
</reference>